<evidence type="ECO:0000313" key="2">
    <source>
        <dbReference type="EMBL" id="ALC48202.1"/>
    </source>
</evidence>
<feature type="domain" description="DUF4729" evidence="1">
    <location>
        <begin position="3"/>
        <end position="183"/>
    </location>
</feature>
<dbReference type="Proteomes" id="UP000494163">
    <property type="component" value="Chromosome X"/>
</dbReference>
<name>A0A0M4EQJ4_DROBS</name>
<dbReference type="Pfam" id="PF15866">
    <property type="entry name" value="DUF4729"/>
    <property type="match status" value="1"/>
</dbReference>
<evidence type="ECO:0000259" key="1">
    <source>
        <dbReference type="Pfam" id="PF15866"/>
    </source>
</evidence>
<keyword evidence="3" id="KW-1185">Reference proteome</keyword>
<organism evidence="2 3">
    <name type="scientific">Drosophila busckii</name>
    <name type="common">Fruit fly</name>
    <dbReference type="NCBI Taxonomy" id="30019"/>
    <lineage>
        <taxon>Eukaryota</taxon>
        <taxon>Metazoa</taxon>
        <taxon>Ecdysozoa</taxon>
        <taxon>Arthropoda</taxon>
        <taxon>Hexapoda</taxon>
        <taxon>Insecta</taxon>
        <taxon>Pterygota</taxon>
        <taxon>Neoptera</taxon>
        <taxon>Endopterygota</taxon>
        <taxon>Diptera</taxon>
        <taxon>Brachycera</taxon>
        <taxon>Muscomorpha</taxon>
        <taxon>Ephydroidea</taxon>
        <taxon>Drosophilidae</taxon>
        <taxon>Drosophila</taxon>
    </lineage>
</organism>
<accession>A0A0M4EQJ4</accession>
<evidence type="ECO:0000313" key="3">
    <source>
        <dbReference type="Proteomes" id="UP000494163"/>
    </source>
</evidence>
<dbReference type="EMBL" id="CP012528">
    <property type="protein sequence ID" value="ALC48202.1"/>
    <property type="molecule type" value="Genomic_DNA"/>
</dbReference>
<sequence length="205" mass="22884">MAVEPSKLLQHLLNEHLLETPQAFGLRMRDVASGERSLLLLTQSQLKPGCDLCLGVLNWQGNGSGDLLEPQVDLPPRQQRLSGCLPVLAMACKTTWPALLSNTPQLQEDALSMGYLYLFWLVAPATARPVYAKLALLNRQLQCGLRVTRRLRNFAERVHIKEFLLGADQFFITLSQRQLQQICGSGSESNACFLEIIIEGERAEL</sequence>
<protein>
    <submittedName>
        <fullName evidence="2">CG12682</fullName>
    </submittedName>
</protein>
<dbReference type="AlphaFoldDB" id="A0A0M4EQJ4"/>
<dbReference type="OrthoDB" id="7736976at2759"/>
<reference evidence="2 3" key="1">
    <citation type="submission" date="2015-08" db="EMBL/GenBank/DDBJ databases">
        <title>Ancestral chromatin configuration constrains chromatin evolution on differentiating sex chromosomes in Drosophila.</title>
        <authorList>
            <person name="Zhou Q."/>
            <person name="Bachtrog D."/>
        </authorList>
    </citation>
    <scope>NUCLEOTIDE SEQUENCE [LARGE SCALE GENOMIC DNA]</scope>
    <source>
        <tissue evidence="2">Whole larvae</tissue>
    </source>
</reference>
<proteinExistence type="predicted"/>
<dbReference type="InterPro" id="IPR031732">
    <property type="entry name" value="DUF4729"/>
</dbReference>
<gene>
    <name evidence="2" type="ORF">Dbus_chrXg58</name>
</gene>
<dbReference type="OMA" id="VDHDQCL"/>